<dbReference type="Proteomes" id="UP001145069">
    <property type="component" value="Unassembled WGS sequence"/>
</dbReference>
<dbReference type="RefSeq" id="WP_272447812.1">
    <property type="nucleotide sequence ID" value="NZ_JAMQKC010000045.1"/>
</dbReference>
<sequence>MTIEIIEAIFQTNLSSYKKSVTELSKDSANDEELCNSDKEYIDYDQVIEDLYMSEDVLPTPDLVTIKDNKVIYVEFKNGKIDNKEKKKLKFKGIEGGFIALYDITSKYHAEITFNEIQLIEKEYYVVYNSNKNSQSRVGKMKAHLEGQQIRFGLKKYQGTFFSKIETMSNDRFIEKIEEIL</sequence>
<dbReference type="EMBL" id="JAMQKC010000045">
    <property type="protein sequence ID" value="MDC3418716.1"/>
    <property type="molecule type" value="Genomic_DNA"/>
</dbReference>
<gene>
    <name evidence="1" type="ORF">NC799_17970</name>
</gene>
<reference evidence="1" key="1">
    <citation type="submission" date="2022-06" db="EMBL/GenBank/DDBJ databases">
        <title>Aquibacillus sp. a new bacterium isolated from soil saline samples.</title>
        <authorList>
            <person name="Galisteo C."/>
            <person name="De La Haba R."/>
            <person name="Sanchez-Porro C."/>
            <person name="Ventosa A."/>
        </authorList>
    </citation>
    <scope>NUCLEOTIDE SEQUENCE</scope>
    <source>
        <strain evidence="1">3ASR75-54</strain>
    </source>
</reference>
<keyword evidence="2" id="KW-1185">Reference proteome</keyword>
<proteinExistence type="predicted"/>
<dbReference type="AlphaFoldDB" id="A0A9X3WHX0"/>
<comment type="caution">
    <text evidence="1">The sequence shown here is derived from an EMBL/GenBank/DDBJ whole genome shotgun (WGS) entry which is preliminary data.</text>
</comment>
<evidence type="ECO:0000313" key="2">
    <source>
        <dbReference type="Proteomes" id="UP001145069"/>
    </source>
</evidence>
<name>A0A9X3WHX0_9BACI</name>
<organism evidence="1 2">
    <name type="scientific">Aquibacillus salsiterrae</name>
    <dbReference type="NCBI Taxonomy" id="2950439"/>
    <lineage>
        <taxon>Bacteria</taxon>
        <taxon>Bacillati</taxon>
        <taxon>Bacillota</taxon>
        <taxon>Bacilli</taxon>
        <taxon>Bacillales</taxon>
        <taxon>Bacillaceae</taxon>
        <taxon>Aquibacillus</taxon>
    </lineage>
</organism>
<accession>A0A9X3WHX0</accession>
<evidence type="ECO:0000313" key="1">
    <source>
        <dbReference type="EMBL" id="MDC3418716.1"/>
    </source>
</evidence>
<protein>
    <submittedName>
        <fullName evidence="1">Uncharacterized protein</fullName>
    </submittedName>
</protein>